<proteinExistence type="inferred from homology"/>
<dbReference type="Gene3D" id="3.40.47.10">
    <property type="match status" value="2"/>
</dbReference>
<name>A0ABN1K015_9BURK</name>
<dbReference type="RefSeq" id="WP_231012043.1">
    <property type="nucleotide sequence ID" value="NZ_BAAAEW010000011.1"/>
</dbReference>
<dbReference type="InterPro" id="IPR014030">
    <property type="entry name" value="Ketoacyl_synth_N"/>
</dbReference>
<evidence type="ECO:0000256" key="2">
    <source>
        <dbReference type="ARBA" id="ARBA00008467"/>
    </source>
</evidence>
<gene>
    <name evidence="6" type="ORF">GCM10009107_22510</name>
</gene>
<dbReference type="InterPro" id="IPR018201">
    <property type="entry name" value="Ketoacyl_synth_AS"/>
</dbReference>
<evidence type="ECO:0000313" key="7">
    <source>
        <dbReference type="Proteomes" id="UP001500279"/>
    </source>
</evidence>
<dbReference type="Proteomes" id="UP001500279">
    <property type="component" value="Unassembled WGS sequence"/>
</dbReference>
<accession>A0ABN1K015</accession>
<protein>
    <submittedName>
        <fullName evidence="6">Beta-ketoacyl-[acyl-carrier-protein] synthase family protein</fullName>
    </submittedName>
</protein>
<dbReference type="SMART" id="SM00825">
    <property type="entry name" value="PKS_KS"/>
    <property type="match status" value="1"/>
</dbReference>
<evidence type="ECO:0000313" key="6">
    <source>
        <dbReference type="EMBL" id="GAA0750597.1"/>
    </source>
</evidence>
<dbReference type="SUPFAM" id="SSF53901">
    <property type="entry name" value="Thiolase-like"/>
    <property type="match status" value="2"/>
</dbReference>
<dbReference type="Pfam" id="PF00109">
    <property type="entry name" value="ketoacyl-synt"/>
    <property type="match status" value="1"/>
</dbReference>
<evidence type="ECO:0000259" key="5">
    <source>
        <dbReference type="PROSITE" id="PS52004"/>
    </source>
</evidence>
<keyword evidence="7" id="KW-1185">Reference proteome</keyword>
<comment type="pathway">
    <text evidence="1">Lipid metabolism; fatty acid biosynthesis.</text>
</comment>
<reference evidence="6 7" key="1">
    <citation type="journal article" date="2019" name="Int. J. Syst. Evol. Microbiol.">
        <title>The Global Catalogue of Microorganisms (GCM) 10K type strain sequencing project: providing services to taxonomists for standard genome sequencing and annotation.</title>
        <authorList>
            <consortium name="The Broad Institute Genomics Platform"/>
            <consortium name="The Broad Institute Genome Sequencing Center for Infectious Disease"/>
            <person name="Wu L."/>
            <person name="Ma J."/>
        </authorList>
    </citation>
    <scope>NUCLEOTIDE SEQUENCE [LARGE SCALE GENOMIC DNA]</scope>
    <source>
        <strain evidence="6 7">JCM 15503</strain>
    </source>
</reference>
<evidence type="ECO:0000256" key="3">
    <source>
        <dbReference type="ARBA" id="ARBA00022679"/>
    </source>
</evidence>
<organism evidence="6 7">
    <name type="scientific">Ideonella azotifigens</name>
    <dbReference type="NCBI Taxonomy" id="513160"/>
    <lineage>
        <taxon>Bacteria</taxon>
        <taxon>Pseudomonadati</taxon>
        <taxon>Pseudomonadota</taxon>
        <taxon>Betaproteobacteria</taxon>
        <taxon>Burkholderiales</taxon>
        <taxon>Sphaerotilaceae</taxon>
        <taxon>Ideonella</taxon>
    </lineage>
</organism>
<feature type="domain" description="Ketosynthase family 3 (KS3)" evidence="5">
    <location>
        <begin position="8"/>
        <end position="415"/>
    </location>
</feature>
<dbReference type="CDD" id="cd00834">
    <property type="entry name" value="KAS_I_II"/>
    <property type="match status" value="1"/>
</dbReference>
<dbReference type="PANTHER" id="PTHR11712:SF336">
    <property type="entry name" value="3-OXOACYL-[ACYL-CARRIER-PROTEIN] SYNTHASE, MITOCHONDRIAL"/>
    <property type="match status" value="1"/>
</dbReference>
<dbReference type="InterPro" id="IPR016039">
    <property type="entry name" value="Thiolase-like"/>
</dbReference>
<dbReference type="PANTHER" id="PTHR11712">
    <property type="entry name" value="POLYKETIDE SYNTHASE-RELATED"/>
    <property type="match status" value="1"/>
</dbReference>
<dbReference type="InterPro" id="IPR014031">
    <property type="entry name" value="Ketoacyl_synth_C"/>
</dbReference>
<evidence type="ECO:0000256" key="1">
    <source>
        <dbReference type="ARBA" id="ARBA00005194"/>
    </source>
</evidence>
<dbReference type="Pfam" id="PF02801">
    <property type="entry name" value="Ketoacyl-synt_C"/>
    <property type="match status" value="1"/>
</dbReference>
<evidence type="ECO:0000256" key="4">
    <source>
        <dbReference type="RuleBase" id="RU003694"/>
    </source>
</evidence>
<dbReference type="InterPro" id="IPR020841">
    <property type="entry name" value="PKS_Beta-ketoAc_synthase_dom"/>
</dbReference>
<dbReference type="PROSITE" id="PS00606">
    <property type="entry name" value="KS3_1"/>
    <property type="match status" value="1"/>
</dbReference>
<dbReference type="PROSITE" id="PS52004">
    <property type="entry name" value="KS3_2"/>
    <property type="match status" value="1"/>
</dbReference>
<dbReference type="InterPro" id="IPR000794">
    <property type="entry name" value="Beta-ketoacyl_synthase"/>
</dbReference>
<comment type="similarity">
    <text evidence="2 4">Belongs to the thiolase-like superfamily. Beta-ketoacyl-ACP synthases family.</text>
</comment>
<sequence length="418" mass="42864">MAHSPPPSGRVVITGIGPVTPIGSGRHEFWRAAAAGRNGVVDVASTGALGAHDALRSRIVACLPEAALPGVGHGDQRLSAMCMRAFELACDDAGPLDGHAADQIGVVMGTAVGTTAAMERSFLKMAGTDAGATPFDLMEQVSFHTVAHAMARRLRAHGPVLTVSTGCTAGIDAIGMAFDLVRHGSCGVVLAGAGEAPVCPVVYAAFDSIGALSTRNDDPASASRPFAKDRDGFVLGEGACMLVVEDYERARARGARIYAELLGFASVSNAFHMTDLPPDGAALARCMSLGLADAALKPEAIDAVNAHGSSTPQNDICETNAIKAVLGQRKARQVPVNSLKSMVGHALGASNAIEIAACAMAIQEQYMFPTINFGSAGDGCDLDYVPNQGRGAPIGALLKLSSGFSGVHSALVMGHPQR</sequence>
<keyword evidence="3 4" id="KW-0808">Transferase</keyword>
<comment type="caution">
    <text evidence="6">The sequence shown here is derived from an EMBL/GenBank/DDBJ whole genome shotgun (WGS) entry which is preliminary data.</text>
</comment>
<dbReference type="EMBL" id="BAAAEW010000011">
    <property type="protein sequence ID" value="GAA0750597.1"/>
    <property type="molecule type" value="Genomic_DNA"/>
</dbReference>